<dbReference type="AlphaFoldDB" id="A0A8T0AWL6"/>
<dbReference type="Proteomes" id="UP000606274">
    <property type="component" value="Unassembled WGS sequence"/>
</dbReference>
<dbReference type="Gene3D" id="1.10.150.50">
    <property type="entry name" value="Transcription Factor, Ets-1"/>
    <property type="match status" value="1"/>
</dbReference>
<evidence type="ECO:0000256" key="3">
    <source>
        <dbReference type="ARBA" id="ARBA00022443"/>
    </source>
</evidence>
<dbReference type="InterPro" id="IPR055093">
    <property type="entry name" value="EPS8_2nd"/>
</dbReference>
<dbReference type="GO" id="GO:0032587">
    <property type="term" value="C:ruffle membrane"/>
    <property type="evidence" value="ECO:0007669"/>
    <property type="project" value="TreeGrafter"/>
</dbReference>
<dbReference type="CDD" id="cd11764">
    <property type="entry name" value="SH3_Eps8"/>
    <property type="match status" value="1"/>
</dbReference>
<dbReference type="PANTHER" id="PTHR12287">
    <property type="entry name" value="EPIDERMAL GROWTH FACTOR RECEPTOR KINASE SUBSTRATE EPS8-RELATED PROTEIN"/>
    <property type="match status" value="1"/>
</dbReference>
<dbReference type="FunFam" id="1.10.150.50:FF:000023">
    <property type="entry name" value="Epidermal growth factor receptor kinase substrate 8"/>
    <property type="match status" value="1"/>
</dbReference>
<keyword evidence="4" id="KW-0963">Cytoplasm</keyword>
<evidence type="ECO:0000313" key="10">
    <source>
        <dbReference type="Proteomes" id="UP000606274"/>
    </source>
</evidence>
<sequence length="500" mass="55961">MNPPAVVPRKHSLIRPYSTEGRPPHSRVNGKERVRQPEHDVELVNHCISDVESFMAQLKLAADAQHTLEQNMKKNKNSKKKKKQGYDVMVTEVSLPSKQEFVDIFQKIKYSFNLLDCLKTDIANPNSEELLHHLFIPLYLMVKTTGGPDLAAAVSSPALTSGAISLLQQNLTHEEKELWSSLGPNWTQANSQHAKSAPPYTPVFLDGWKPDELDASSPAFKDPLESQNRQDAMLRHPQLDINQPSSPVQLTEESAEIPLPDQVYRCSYDFVARNSSELSVLHGETLQVLDASKRWWKCRNNYDQIGFVPSNILEPIKETEPEYSVVMRKPSTNVPLSPSGFGRFSYMAPSPGGDQAHIENRPISMPPMGSDGERVMLMNNELAQRLANGRPGRPLVINKANDTTVPLNYNSLPDEVQEWLRGKGFSDNTATRMGVLTGAQLFSLSKEELCKVSPQEGARVYSQIMVLKAQLETKNNATELQAVMRKQKMKVDPSIDGEEL</sequence>
<dbReference type="SUPFAM" id="SSF50044">
    <property type="entry name" value="SH3-domain"/>
    <property type="match status" value="1"/>
</dbReference>
<comment type="similarity">
    <text evidence="2">Belongs to the EPS8 family.</text>
</comment>
<keyword evidence="5" id="KW-0597">Phosphoprotein</keyword>
<evidence type="ECO:0000256" key="4">
    <source>
        <dbReference type="ARBA" id="ARBA00022490"/>
    </source>
</evidence>
<evidence type="ECO:0000256" key="5">
    <source>
        <dbReference type="ARBA" id="ARBA00022553"/>
    </source>
</evidence>
<evidence type="ECO:0000256" key="1">
    <source>
        <dbReference type="ARBA" id="ARBA00004496"/>
    </source>
</evidence>
<proteinExistence type="inferred from homology"/>
<dbReference type="SMART" id="SM00326">
    <property type="entry name" value="SH3"/>
    <property type="match status" value="1"/>
</dbReference>
<organism evidence="9 10">
    <name type="scientific">Silurus meridionalis</name>
    <name type="common">Southern catfish</name>
    <name type="synonym">Silurus soldatovi meridionalis</name>
    <dbReference type="NCBI Taxonomy" id="175797"/>
    <lineage>
        <taxon>Eukaryota</taxon>
        <taxon>Metazoa</taxon>
        <taxon>Chordata</taxon>
        <taxon>Craniata</taxon>
        <taxon>Vertebrata</taxon>
        <taxon>Euteleostomi</taxon>
        <taxon>Actinopterygii</taxon>
        <taxon>Neopterygii</taxon>
        <taxon>Teleostei</taxon>
        <taxon>Ostariophysi</taxon>
        <taxon>Siluriformes</taxon>
        <taxon>Siluridae</taxon>
        <taxon>Silurus</taxon>
    </lineage>
</organism>
<comment type="caution">
    <text evidence="9">The sequence shown here is derived from an EMBL/GenBank/DDBJ whole genome shotgun (WGS) entry which is preliminary data.</text>
</comment>
<evidence type="ECO:0000256" key="2">
    <source>
        <dbReference type="ARBA" id="ARBA00006197"/>
    </source>
</evidence>
<evidence type="ECO:0000256" key="6">
    <source>
        <dbReference type="PROSITE-ProRule" id="PRU00192"/>
    </source>
</evidence>
<dbReference type="InterPro" id="IPR039801">
    <property type="entry name" value="EPS8-like"/>
</dbReference>
<name>A0A8T0AWL6_SILME</name>
<evidence type="ECO:0000313" key="9">
    <source>
        <dbReference type="EMBL" id="KAF7697922.1"/>
    </source>
</evidence>
<dbReference type="InterPro" id="IPR001452">
    <property type="entry name" value="SH3_domain"/>
</dbReference>
<feature type="region of interest" description="Disordered" evidence="7">
    <location>
        <begin position="1"/>
        <end position="36"/>
    </location>
</feature>
<dbReference type="Pfam" id="PF22975">
    <property type="entry name" value="EPS8_2nd"/>
    <property type="match status" value="1"/>
</dbReference>
<dbReference type="InterPro" id="IPR041418">
    <property type="entry name" value="SAM_3"/>
</dbReference>
<feature type="domain" description="SH3" evidence="8">
    <location>
        <begin position="259"/>
        <end position="318"/>
    </location>
</feature>
<protein>
    <recommendedName>
        <fullName evidence="8">SH3 domain-containing protein</fullName>
    </recommendedName>
</protein>
<reference evidence="9" key="1">
    <citation type="submission" date="2020-08" db="EMBL/GenBank/DDBJ databases">
        <title>Chromosome-level assembly of Southern catfish (Silurus meridionalis) provides insights into visual adaptation to the nocturnal and benthic lifestyles.</title>
        <authorList>
            <person name="Zhang Y."/>
            <person name="Wang D."/>
            <person name="Peng Z."/>
        </authorList>
    </citation>
    <scope>NUCLEOTIDE SEQUENCE</scope>
    <source>
        <strain evidence="9">SWU-2019-XX</strain>
        <tissue evidence="9">Muscle</tissue>
    </source>
</reference>
<dbReference type="GO" id="GO:0007266">
    <property type="term" value="P:Rho protein signal transduction"/>
    <property type="evidence" value="ECO:0007669"/>
    <property type="project" value="TreeGrafter"/>
</dbReference>
<dbReference type="PROSITE" id="PS50002">
    <property type="entry name" value="SH3"/>
    <property type="match status" value="1"/>
</dbReference>
<dbReference type="GO" id="GO:0035023">
    <property type="term" value="P:regulation of Rho protein signal transduction"/>
    <property type="evidence" value="ECO:0007669"/>
    <property type="project" value="TreeGrafter"/>
</dbReference>
<dbReference type="Gene3D" id="2.30.30.40">
    <property type="entry name" value="SH3 Domains"/>
    <property type="match status" value="1"/>
</dbReference>
<evidence type="ECO:0000256" key="7">
    <source>
        <dbReference type="SAM" id="MobiDB-lite"/>
    </source>
</evidence>
<dbReference type="Pfam" id="PF00018">
    <property type="entry name" value="SH3_1"/>
    <property type="match status" value="1"/>
</dbReference>
<dbReference type="GO" id="GO:0005737">
    <property type="term" value="C:cytoplasm"/>
    <property type="evidence" value="ECO:0007669"/>
    <property type="project" value="UniProtKB-SubCell"/>
</dbReference>
<gene>
    <name evidence="9" type="ORF">HF521_004432</name>
</gene>
<keyword evidence="10" id="KW-1185">Reference proteome</keyword>
<dbReference type="InterPro" id="IPR035462">
    <property type="entry name" value="Eps8_SH3"/>
</dbReference>
<dbReference type="GO" id="GO:1900029">
    <property type="term" value="P:positive regulation of ruffle assembly"/>
    <property type="evidence" value="ECO:0007669"/>
    <property type="project" value="TreeGrafter"/>
</dbReference>
<keyword evidence="3 6" id="KW-0728">SH3 domain</keyword>
<dbReference type="FunFam" id="2.30.30.40:FF:000071">
    <property type="entry name" value="Epidermal growth factor receptor kinase substrate 8"/>
    <property type="match status" value="1"/>
</dbReference>
<dbReference type="PANTHER" id="PTHR12287:SF19">
    <property type="entry name" value="EPIDERMAL GROWTH FACTOR RECEPTOR KINASE SUBSTRATE 8-LIKE PROTEIN 1"/>
    <property type="match status" value="1"/>
</dbReference>
<dbReference type="InterPro" id="IPR013761">
    <property type="entry name" value="SAM/pointed_sf"/>
</dbReference>
<dbReference type="GO" id="GO:0003779">
    <property type="term" value="F:actin binding"/>
    <property type="evidence" value="ECO:0007669"/>
    <property type="project" value="TreeGrafter"/>
</dbReference>
<dbReference type="EMBL" id="JABFDY010000014">
    <property type="protein sequence ID" value="KAF7697922.1"/>
    <property type="molecule type" value="Genomic_DNA"/>
</dbReference>
<dbReference type="SUPFAM" id="SSF47769">
    <property type="entry name" value="SAM/Pointed domain"/>
    <property type="match status" value="1"/>
</dbReference>
<dbReference type="InterPro" id="IPR036028">
    <property type="entry name" value="SH3-like_dom_sf"/>
</dbReference>
<accession>A0A8T0AWL6</accession>
<evidence type="ECO:0000259" key="8">
    <source>
        <dbReference type="PROSITE" id="PS50002"/>
    </source>
</evidence>
<dbReference type="OrthoDB" id="4680325at2759"/>
<dbReference type="Pfam" id="PF18016">
    <property type="entry name" value="SAM_3"/>
    <property type="match status" value="1"/>
</dbReference>
<comment type="subcellular location">
    <subcellularLocation>
        <location evidence="1">Cytoplasm</location>
    </subcellularLocation>
</comment>
<dbReference type="GO" id="GO:0031982">
    <property type="term" value="C:vesicle"/>
    <property type="evidence" value="ECO:0007669"/>
    <property type="project" value="TreeGrafter"/>
</dbReference>